<proteinExistence type="inferred from homology"/>
<feature type="active site" description="Charge relay system" evidence="5">
    <location>
        <position position="91"/>
    </location>
</feature>
<evidence type="ECO:0000256" key="4">
    <source>
        <dbReference type="ARBA" id="ARBA00022825"/>
    </source>
</evidence>
<keyword evidence="7" id="KW-0812">Transmembrane</keyword>
<feature type="compositionally biased region" description="Pro residues" evidence="6">
    <location>
        <begin position="420"/>
        <end position="432"/>
    </location>
</feature>
<feature type="domain" description="Peptidase S8/S53" evidence="8">
    <location>
        <begin position="43"/>
        <end position="290"/>
    </location>
</feature>
<reference evidence="9 10" key="1">
    <citation type="submission" date="2020-06" db="EMBL/GenBank/DDBJ databases">
        <title>Actinomadura xiongansis sp. nov., isolated from soil of Baiyangdian.</title>
        <authorList>
            <person name="Zhang X."/>
        </authorList>
    </citation>
    <scope>NUCLEOTIDE SEQUENCE [LARGE SCALE GENOMIC DNA]</scope>
    <source>
        <strain evidence="9 10">HBUM206468</strain>
    </source>
</reference>
<feature type="region of interest" description="Disordered" evidence="6">
    <location>
        <begin position="368"/>
        <end position="444"/>
    </location>
</feature>
<evidence type="ECO:0000313" key="10">
    <source>
        <dbReference type="Proteomes" id="UP000805614"/>
    </source>
</evidence>
<dbReference type="PRINTS" id="PR00723">
    <property type="entry name" value="SUBTILISIN"/>
</dbReference>
<dbReference type="PANTHER" id="PTHR43806:SF11">
    <property type="entry name" value="CEREVISIN-RELATED"/>
    <property type="match status" value="1"/>
</dbReference>
<gene>
    <name evidence="9" type="ORF">HKK74_12625</name>
</gene>
<keyword evidence="7" id="KW-1133">Transmembrane helix</keyword>
<dbReference type="InterPro" id="IPR050131">
    <property type="entry name" value="Peptidase_S8_subtilisin-like"/>
</dbReference>
<comment type="similarity">
    <text evidence="1 5">Belongs to the peptidase S8 family.</text>
</comment>
<sequence>MAVLMVMATSSPGWASAYPRPLEQQWWFTTWGVQDRLWPITQGQGVTVAVLDTGVQASIPELSGVVLPGTNATGGGGDGRNDLDDAEYPGHGTGMASLIAAQGTGTGFVGVAPRVKILPIVTKGLVGAASAIRYAADHKAKVISLSQAKPGACPTDVQDAVGYALERDAVVVAGAGNDGATTNASMYPANCLGVLAVGAVDYKFRPWAQTQRQPYVTVAAPGAEVGSVLMDGKFHTSSGGTSSSTALTSAAVALVRSEFPKMSAREVVQRIIASARDVGAPGKDNQTGYGLIRPYRALTEKVPKNSPNPVFAGYDKWAGDKKESAAEGSKSNSSIPTAWRSLAILLIPAAVIIALIVFFTTRSRRRPAPAGFPHPGPYPPSGGPYPPPHEGVRSPPPGQAPVPPPAAHPQFIPREGAPPQGAPPPRQQPNPGSPDQWDAPDRRP</sequence>
<feature type="active site" description="Charge relay system" evidence="5">
    <location>
        <position position="242"/>
    </location>
</feature>
<feature type="compositionally biased region" description="Pro residues" evidence="6">
    <location>
        <begin position="370"/>
        <end position="407"/>
    </location>
</feature>
<dbReference type="PANTHER" id="PTHR43806">
    <property type="entry name" value="PEPTIDASE S8"/>
    <property type="match status" value="1"/>
</dbReference>
<evidence type="ECO:0000259" key="8">
    <source>
        <dbReference type="Pfam" id="PF00082"/>
    </source>
</evidence>
<accession>A0ABR7LND5</accession>
<keyword evidence="7" id="KW-0472">Membrane</keyword>
<evidence type="ECO:0000256" key="2">
    <source>
        <dbReference type="ARBA" id="ARBA00022670"/>
    </source>
</evidence>
<keyword evidence="10" id="KW-1185">Reference proteome</keyword>
<keyword evidence="3 5" id="KW-0378">Hydrolase</keyword>
<feature type="active site" description="Charge relay system" evidence="5">
    <location>
        <position position="52"/>
    </location>
</feature>
<dbReference type="Pfam" id="PF00082">
    <property type="entry name" value="Peptidase_S8"/>
    <property type="match status" value="1"/>
</dbReference>
<comment type="caution">
    <text evidence="9">The sequence shown here is derived from an EMBL/GenBank/DDBJ whole genome shotgun (WGS) entry which is preliminary data.</text>
</comment>
<dbReference type="SUPFAM" id="SSF52743">
    <property type="entry name" value="Subtilisin-like"/>
    <property type="match status" value="1"/>
</dbReference>
<evidence type="ECO:0000256" key="3">
    <source>
        <dbReference type="ARBA" id="ARBA00022801"/>
    </source>
</evidence>
<dbReference type="InterPro" id="IPR036852">
    <property type="entry name" value="Peptidase_S8/S53_dom_sf"/>
</dbReference>
<evidence type="ECO:0000256" key="7">
    <source>
        <dbReference type="SAM" id="Phobius"/>
    </source>
</evidence>
<organism evidence="9 10">
    <name type="scientific">Actinomadura alba</name>
    <dbReference type="NCBI Taxonomy" id="406431"/>
    <lineage>
        <taxon>Bacteria</taxon>
        <taxon>Bacillati</taxon>
        <taxon>Actinomycetota</taxon>
        <taxon>Actinomycetes</taxon>
        <taxon>Streptosporangiales</taxon>
        <taxon>Thermomonosporaceae</taxon>
        <taxon>Actinomadura</taxon>
    </lineage>
</organism>
<dbReference type="Proteomes" id="UP000805614">
    <property type="component" value="Unassembled WGS sequence"/>
</dbReference>
<dbReference type="InterPro" id="IPR015500">
    <property type="entry name" value="Peptidase_S8_subtilisin-rel"/>
</dbReference>
<evidence type="ECO:0000256" key="6">
    <source>
        <dbReference type="SAM" id="MobiDB-lite"/>
    </source>
</evidence>
<dbReference type="Gene3D" id="3.40.50.200">
    <property type="entry name" value="Peptidase S8/S53 domain"/>
    <property type="match status" value="1"/>
</dbReference>
<name>A0ABR7LND5_9ACTN</name>
<dbReference type="InterPro" id="IPR000209">
    <property type="entry name" value="Peptidase_S8/S53_dom"/>
</dbReference>
<protein>
    <submittedName>
        <fullName evidence="9">S8 family serine peptidase</fullName>
    </submittedName>
</protein>
<feature type="transmembrane region" description="Helical" evidence="7">
    <location>
        <begin position="338"/>
        <end position="359"/>
    </location>
</feature>
<evidence type="ECO:0000256" key="1">
    <source>
        <dbReference type="ARBA" id="ARBA00011073"/>
    </source>
</evidence>
<keyword evidence="2 5" id="KW-0645">Protease</keyword>
<evidence type="ECO:0000313" key="9">
    <source>
        <dbReference type="EMBL" id="MBC6466341.1"/>
    </source>
</evidence>
<keyword evidence="4 5" id="KW-0720">Serine protease</keyword>
<dbReference type="PROSITE" id="PS51892">
    <property type="entry name" value="SUBTILASE"/>
    <property type="match status" value="1"/>
</dbReference>
<dbReference type="EMBL" id="JABVEC010000008">
    <property type="protein sequence ID" value="MBC6466341.1"/>
    <property type="molecule type" value="Genomic_DNA"/>
</dbReference>
<evidence type="ECO:0000256" key="5">
    <source>
        <dbReference type="PROSITE-ProRule" id="PRU01240"/>
    </source>
</evidence>